<dbReference type="PROSITE" id="PS51186">
    <property type="entry name" value="GNAT"/>
    <property type="match status" value="1"/>
</dbReference>
<dbReference type="CDD" id="cd04301">
    <property type="entry name" value="NAT_SF"/>
    <property type="match status" value="1"/>
</dbReference>
<accession>A0ABN4ZIU4</accession>
<gene>
    <name evidence="2" type="ORF">B4U37_19600</name>
</gene>
<dbReference type="SUPFAM" id="SSF55729">
    <property type="entry name" value="Acyl-CoA N-acyltransferases (Nat)"/>
    <property type="match status" value="1"/>
</dbReference>
<dbReference type="Gene3D" id="3.40.630.30">
    <property type="match status" value="1"/>
</dbReference>
<proteinExistence type="predicted"/>
<dbReference type="InterPro" id="IPR016181">
    <property type="entry name" value="Acyl_CoA_acyltransferase"/>
</dbReference>
<name>A0ABN4ZIU4_9BACI</name>
<protein>
    <submittedName>
        <fullName evidence="2">GNAT family N-acetyltransferase</fullName>
    </submittedName>
</protein>
<dbReference type="EMBL" id="CP020880">
    <property type="protein sequence ID" value="ART78106.1"/>
    <property type="molecule type" value="Genomic_DNA"/>
</dbReference>
<organism evidence="2 3">
    <name type="scientific">Sutcliffiella horikoshii</name>
    <dbReference type="NCBI Taxonomy" id="79883"/>
    <lineage>
        <taxon>Bacteria</taxon>
        <taxon>Bacillati</taxon>
        <taxon>Bacillota</taxon>
        <taxon>Bacilli</taxon>
        <taxon>Bacillales</taxon>
        <taxon>Bacillaceae</taxon>
        <taxon>Sutcliffiella</taxon>
    </lineage>
</organism>
<dbReference type="RefSeq" id="WP_088019599.1">
    <property type="nucleotide sequence ID" value="NZ_CP020880.1"/>
</dbReference>
<keyword evidence="3" id="KW-1185">Reference proteome</keyword>
<dbReference type="Proteomes" id="UP000195573">
    <property type="component" value="Chromosome"/>
</dbReference>
<feature type="domain" description="N-acetyltransferase" evidence="1">
    <location>
        <begin position="1"/>
        <end position="148"/>
    </location>
</feature>
<reference evidence="2 3" key="1">
    <citation type="submission" date="2017-04" db="EMBL/GenBank/DDBJ databases">
        <title>Complete Genome Sequence of the Bacillus horikoshii 20a strain from Cuatro Cienegas, Coahuila, Mexico.</title>
        <authorList>
            <person name="Zarza E."/>
            <person name="Alcaraz L.D."/>
            <person name="Aguilar-Salinas B."/>
            <person name="Islas A."/>
            <person name="Olmedo-Alvarez G."/>
        </authorList>
    </citation>
    <scope>NUCLEOTIDE SEQUENCE [LARGE SCALE GENOMIC DNA]</scope>
    <source>
        <strain evidence="2 3">20a</strain>
    </source>
</reference>
<dbReference type="GeneID" id="96740607"/>
<evidence type="ECO:0000259" key="1">
    <source>
        <dbReference type="PROSITE" id="PS51186"/>
    </source>
</evidence>
<evidence type="ECO:0000313" key="3">
    <source>
        <dbReference type="Proteomes" id="UP000195573"/>
    </source>
</evidence>
<evidence type="ECO:0000313" key="2">
    <source>
        <dbReference type="EMBL" id="ART78106.1"/>
    </source>
</evidence>
<dbReference type="Pfam" id="PF13673">
    <property type="entry name" value="Acetyltransf_10"/>
    <property type="match status" value="1"/>
</dbReference>
<sequence>MEYRKAVKEDSESLSKLAYKSKAYWGYSESFMKQCKKDLTVTKNYIEEQAVFLLEDNNRIIAFYSFSITNYKLEALFIDPDYIGKGVGKIMWTHLINKAKELGMNEFTLDSEPKAEGFYLKMGAIKTGYSPSTVFPDRKLPLMKVQVI</sequence>
<dbReference type="InterPro" id="IPR000182">
    <property type="entry name" value="GNAT_dom"/>
</dbReference>